<reference evidence="1" key="1">
    <citation type="submission" date="2017-07" db="EMBL/GenBank/DDBJ databases">
        <title>Taro Niue Genome Assembly and Annotation.</title>
        <authorList>
            <person name="Atibalentja N."/>
            <person name="Keating K."/>
            <person name="Fields C.J."/>
        </authorList>
    </citation>
    <scope>NUCLEOTIDE SEQUENCE</scope>
    <source>
        <strain evidence="1">Niue_2</strain>
        <tissue evidence="1">Leaf</tissue>
    </source>
</reference>
<gene>
    <name evidence="1" type="ORF">Taro_054888</name>
</gene>
<accession>A0A843XRQ2</accession>
<dbReference type="EMBL" id="NMUH01011657">
    <property type="protein sequence ID" value="MQM21843.1"/>
    <property type="molecule type" value="Genomic_DNA"/>
</dbReference>
<name>A0A843XRQ2_COLES</name>
<proteinExistence type="predicted"/>
<dbReference type="AlphaFoldDB" id="A0A843XRQ2"/>
<organism evidence="1 2">
    <name type="scientific">Colocasia esculenta</name>
    <name type="common">Wild taro</name>
    <name type="synonym">Arum esculentum</name>
    <dbReference type="NCBI Taxonomy" id="4460"/>
    <lineage>
        <taxon>Eukaryota</taxon>
        <taxon>Viridiplantae</taxon>
        <taxon>Streptophyta</taxon>
        <taxon>Embryophyta</taxon>
        <taxon>Tracheophyta</taxon>
        <taxon>Spermatophyta</taxon>
        <taxon>Magnoliopsida</taxon>
        <taxon>Liliopsida</taxon>
        <taxon>Araceae</taxon>
        <taxon>Aroideae</taxon>
        <taxon>Colocasieae</taxon>
        <taxon>Colocasia</taxon>
    </lineage>
</organism>
<evidence type="ECO:0000313" key="1">
    <source>
        <dbReference type="EMBL" id="MQM21843.1"/>
    </source>
</evidence>
<keyword evidence="2" id="KW-1185">Reference proteome</keyword>
<dbReference type="Proteomes" id="UP000652761">
    <property type="component" value="Unassembled WGS sequence"/>
</dbReference>
<comment type="caution">
    <text evidence="1">The sequence shown here is derived from an EMBL/GenBank/DDBJ whole genome shotgun (WGS) entry which is preliminary data.</text>
</comment>
<protein>
    <submittedName>
        <fullName evidence="1">Uncharacterized protein</fullName>
    </submittedName>
</protein>
<sequence>MERGTHLSNIPRGALVGLRTNIYCKGGVDTPHTGVDTMFQALRQKMKKWSSSVDTRPGQLSSSGRLEDGKKVTSIISRTEENATVEGDVTRRRVLPGQRVISVVATVQRFKLHANLIPMRGDQTF</sequence>
<evidence type="ECO:0000313" key="2">
    <source>
        <dbReference type="Proteomes" id="UP000652761"/>
    </source>
</evidence>